<dbReference type="SUPFAM" id="SSF51735">
    <property type="entry name" value="NAD(P)-binding Rossmann-fold domains"/>
    <property type="match status" value="1"/>
</dbReference>
<dbReference type="InterPro" id="IPR050129">
    <property type="entry name" value="Zn_alcohol_dh"/>
</dbReference>
<evidence type="ECO:0000256" key="3">
    <source>
        <dbReference type="ARBA" id="ARBA00023002"/>
    </source>
</evidence>
<evidence type="ECO:0000256" key="2">
    <source>
        <dbReference type="ARBA" id="ARBA00022833"/>
    </source>
</evidence>
<dbReference type="PANTHER" id="PTHR43401">
    <property type="entry name" value="L-THREONINE 3-DEHYDROGENASE"/>
    <property type="match status" value="1"/>
</dbReference>
<keyword evidence="1 4" id="KW-0479">Metal-binding</keyword>
<evidence type="ECO:0000259" key="5">
    <source>
        <dbReference type="SMART" id="SM00829"/>
    </source>
</evidence>
<dbReference type="InterPro" id="IPR013149">
    <property type="entry name" value="ADH-like_C"/>
</dbReference>
<protein>
    <submittedName>
        <fullName evidence="6">Zn-dependent alcohol dehydrogenase</fullName>
    </submittedName>
</protein>
<evidence type="ECO:0000256" key="1">
    <source>
        <dbReference type="ARBA" id="ARBA00022723"/>
    </source>
</evidence>
<dbReference type="OrthoDB" id="9809185at2"/>
<evidence type="ECO:0000313" key="6">
    <source>
        <dbReference type="EMBL" id="RIX97421.1"/>
    </source>
</evidence>
<dbReference type="InterPro" id="IPR013154">
    <property type="entry name" value="ADH-like_N"/>
</dbReference>
<comment type="caution">
    <text evidence="6">The sequence shown here is derived from an EMBL/GenBank/DDBJ whole genome shotgun (WGS) entry which is preliminary data.</text>
</comment>
<reference evidence="7" key="1">
    <citation type="submission" date="2018-09" db="EMBL/GenBank/DDBJ databases">
        <authorList>
            <person name="Tuo L."/>
        </authorList>
    </citation>
    <scope>NUCLEOTIDE SEQUENCE [LARGE SCALE GENOMIC DNA]</scope>
    <source>
        <strain evidence="7">M2BS4Y-1</strain>
    </source>
</reference>
<dbReference type="PANTHER" id="PTHR43401:SF2">
    <property type="entry name" value="L-THREONINE 3-DEHYDROGENASE"/>
    <property type="match status" value="1"/>
</dbReference>
<dbReference type="InterPro" id="IPR036291">
    <property type="entry name" value="NAD(P)-bd_dom_sf"/>
</dbReference>
<dbReference type="EMBL" id="QYRN01000015">
    <property type="protein sequence ID" value="RIX97421.1"/>
    <property type="molecule type" value="Genomic_DNA"/>
</dbReference>
<dbReference type="InterPro" id="IPR011032">
    <property type="entry name" value="GroES-like_sf"/>
</dbReference>
<dbReference type="SMART" id="SM00829">
    <property type="entry name" value="PKS_ER"/>
    <property type="match status" value="1"/>
</dbReference>
<dbReference type="Gene3D" id="3.40.50.720">
    <property type="entry name" value="NAD(P)-binding Rossmann-like Domain"/>
    <property type="match status" value="1"/>
</dbReference>
<gene>
    <name evidence="6" type="ORF">D3218_18765</name>
</gene>
<proteinExistence type="inferred from homology"/>
<comment type="similarity">
    <text evidence="4">Belongs to the zinc-containing alcohol dehydrogenase family.</text>
</comment>
<sequence length="339" mass="35819">MRAAFYTGNRTFDLRDVPVAEPAPGEVRVRVAYNGICGTDMHAYHGAMDKRIGFNRVIGHEMSGTVSALGEGVSGLASGQPVVVRPLKPCGACPACAAGHSHICHNLKFLGLDTDGALQEEWCVPAYAVHRLPDGVRLDHAALCEPVAVACHDVRMGRVKAGEDVLVIGAGPIGVLIAMVARSQGAKVTISEINPHRLAAVEAMGFPTLDPTKVDVAAAITEATGGKGADVVFEVSGTQAGTNLMTEAAATRGRIVMVAIHTRKPEVDLFRFFWRELELIGVRVYEPEDFDRAIELIASGGIDCERMITDVRDLGEVASAFAALDAGGPSMKSLIRVAG</sequence>
<dbReference type="SUPFAM" id="SSF50129">
    <property type="entry name" value="GroES-like"/>
    <property type="match status" value="1"/>
</dbReference>
<evidence type="ECO:0000313" key="7">
    <source>
        <dbReference type="Proteomes" id="UP000265750"/>
    </source>
</evidence>
<dbReference type="Gene3D" id="3.90.180.10">
    <property type="entry name" value="Medium-chain alcohol dehydrogenases, catalytic domain"/>
    <property type="match status" value="1"/>
</dbReference>
<dbReference type="InterPro" id="IPR002328">
    <property type="entry name" value="ADH_Zn_CS"/>
</dbReference>
<accession>A0A3A1WEC9</accession>
<dbReference type="PROSITE" id="PS00059">
    <property type="entry name" value="ADH_ZINC"/>
    <property type="match status" value="1"/>
</dbReference>
<dbReference type="Pfam" id="PF08240">
    <property type="entry name" value="ADH_N"/>
    <property type="match status" value="1"/>
</dbReference>
<dbReference type="AlphaFoldDB" id="A0A3A1WEC9"/>
<keyword evidence="7" id="KW-1185">Reference proteome</keyword>
<dbReference type="Pfam" id="PF00107">
    <property type="entry name" value="ADH_zinc_N"/>
    <property type="match status" value="1"/>
</dbReference>
<feature type="domain" description="Enoyl reductase (ER)" evidence="5">
    <location>
        <begin position="8"/>
        <end position="335"/>
    </location>
</feature>
<evidence type="ECO:0000256" key="4">
    <source>
        <dbReference type="RuleBase" id="RU361277"/>
    </source>
</evidence>
<dbReference type="InterPro" id="IPR020843">
    <property type="entry name" value="ER"/>
</dbReference>
<dbReference type="RefSeq" id="WP_119541612.1">
    <property type="nucleotide sequence ID" value="NZ_QYRN01000015.1"/>
</dbReference>
<dbReference type="GO" id="GO:0016616">
    <property type="term" value="F:oxidoreductase activity, acting on the CH-OH group of donors, NAD or NADP as acceptor"/>
    <property type="evidence" value="ECO:0007669"/>
    <property type="project" value="UniProtKB-ARBA"/>
</dbReference>
<keyword evidence="3" id="KW-0560">Oxidoreductase</keyword>
<dbReference type="GO" id="GO:0008270">
    <property type="term" value="F:zinc ion binding"/>
    <property type="evidence" value="ECO:0007669"/>
    <property type="project" value="InterPro"/>
</dbReference>
<keyword evidence="2 4" id="KW-0862">Zinc</keyword>
<comment type="cofactor">
    <cofactor evidence="4">
        <name>Zn(2+)</name>
        <dbReference type="ChEBI" id="CHEBI:29105"/>
    </cofactor>
</comment>
<name>A0A3A1WEC9_9HYPH</name>
<organism evidence="6 7">
    <name type="scientific">Aureimonas flava</name>
    <dbReference type="NCBI Taxonomy" id="2320271"/>
    <lineage>
        <taxon>Bacteria</taxon>
        <taxon>Pseudomonadati</taxon>
        <taxon>Pseudomonadota</taxon>
        <taxon>Alphaproteobacteria</taxon>
        <taxon>Hyphomicrobiales</taxon>
        <taxon>Aurantimonadaceae</taxon>
        <taxon>Aureimonas</taxon>
    </lineage>
</organism>
<dbReference type="Proteomes" id="UP000265750">
    <property type="component" value="Unassembled WGS sequence"/>
</dbReference>